<feature type="transmembrane region" description="Helical" evidence="1">
    <location>
        <begin position="31"/>
        <end position="48"/>
    </location>
</feature>
<dbReference type="EMBL" id="AOHZ01000050">
    <property type="protein sequence ID" value="ELY55547.1"/>
    <property type="molecule type" value="Genomic_DNA"/>
</dbReference>
<keyword evidence="1" id="KW-0472">Membrane</keyword>
<proteinExistence type="predicted"/>
<sequence length="57" mass="6364">MSDARQKDALLLLIGIQLSIFPLVVPELFPLFVVAVLVFVAVVVSELSRRYGEYRTA</sequence>
<protein>
    <submittedName>
        <fullName evidence="2">Uncharacterized protein</fullName>
    </submittedName>
</protein>
<gene>
    <name evidence="2" type="ORF">C493_11307</name>
</gene>
<dbReference type="RefSeq" id="WP_007259542.1">
    <property type="nucleotide sequence ID" value="NZ_AOHZ01000050.1"/>
</dbReference>
<dbReference type="Proteomes" id="UP000011602">
    <property type="component" value="Unassembled WGS sequence"/>
</dbReference>
<reference evidence="2 3" key="1">
    <citation type="journal article" date="2014" name="PLoS Genet.">
        <title>Phylogenetically driven sequencing of extremely halophilic archaea reveals strategies for static and dynamic osmo-response.</title>
        <authorList>
            <person name="Becker E.A."/>
            <person name="Seitzer P.M."/>
            <person name="Tritt A."/>
            <person name="Larsen D."/>
            <person name="Krusor M."/>
            <person name="Yao A.I."/>
            <person name="Wu D."/>
            <person name="Madern D."/>
            <person name="Eisen J.A."/>
            <person name="Darling A.E."/>
            <person name="Facciotti M.T."/>
        </authorList>
    </citation>
    <scope>NUCLEOTIDE SEQUENCE [LARGE SCALE GENOMIC DNA]</scope>
    <source>
        <strain evidence="2 3">JCM 12255</strain>
    </source>
</reference>
<accession>L9X1S4</accession>
<organism evidence="2 3">
    <name type="scientific">Natronolimnohabitans innermongolicus JCM 12255</name>
    <dbReference type="NCBI Taxonomy" id="1227499"/>
    <lineage>
        <taxon>Archaea</taxon>
        <taxon>Methanobacteriati</taxon>
        <taxon>Methanobacteriota</taxon>
        <taxon>Stenosarchaea group</taxon>
        <taxon>Halobacteria</taxon>
        <taxon>Halobacteriales</taxon>
        <taxon>Natrialbaceae</taxon>
        <taxon>Natronolimnohabitans</taxon>
    </lineage>
</organism>
<keyword evidence="1" id="KW-1133">Transmembrane helix</keyword>
<keyword evidence="3" id="KW-1185">Reference proteome</keyword>
<evidence type="ECO:0000313" key="3">
    <source>
        <dbReference type="Proteomes" id="UP000011602"/>
    </source>
</evidence>
<name>L9X1S4_9EURY</name>
<dbReference type="AlphaFoldDB" id="L9X1S4"/>
<keyword evidence="1" id="KW-0812">Transmembrane</keyword>
<comment type="caution">
    <text evidence="2">The sequence shown here is derived from an EMBL/GenBank/DDBJ whole genome shotgun (WGS) entry which is preliminary data.</text>
</comment>
<evidence type="ECO:0000256" key="1">
    <source>
        <dbReference type="SAM" id="Phobius"/>
    </source>
</evidence>
<evidence type="ECO:0000313" key="2">
    <source>
        <dbReference type="EMBL" id="ELY55547.1"/>
    </source>
</evidence>